<evidence type="ECO:0000313" key="10">
    <source>
        <dbReference type="Proteomes" id="UP000005237"/>
    </source>
</evidence>
<dbReference type="Pfam" id="PF01496">
    <property type="entry name" value="V_ATPase_I"/>
    <property type="match status" value="1"/>
</dbReference>
<evidence type="ECO:0000256" key="8">
    <source>
        <dbReference type="RuleBase" id="RU361189"/>
    </source>
</evidence>
<dbReference type="GO" id="GO:0005886">
    <property type="term" value="C:plasma membrane"/>
    <property type="evidence" value="ECO:0007669"/>
    <property type="project" value="TreeGrafter"/>
</dbReference>
<evidence type="ECO:0000256" key="6">
    <source>
        <dbReference type="ARBA" id="ARBA00023065"/>
    </source>
</evidence>
<keyword evidence="6 8" id="KW-0406">Ion transport</keyword>
<protein>
    <recommendedName>
        <fullName evidence="8">V-type proton ATPase subunit a</fullName>
    </recommendedName>
</protein>
<keyword evidence="7 8" id="KW-0472">Membrane</keyword>
<reference evidence="10" key="1">
    <citation type="submission" date="2010-08" db="EMBL/GenBank/DDBJ databases">
        <authorList>
            <consortium name="Caenorhabditis japonica Sequencing Consortium"/>
            <person name="Wilson R.K."/>
        </authorList>
    </citation>
    <scope>NUCLEOTIDE SEQUENCE [LARGE SCALE GENOMIC DNA]</scope>
    <source>
        <strain evidence="10">DF5081</strain>
    </source>
</reference>
<keyword evidence="3 8" id="KW-0813">Transport</keyword>
<comment type="subcellular location">
    <subcellularLocation>
        <location evidence="1">Membrane</location>
        <topology evidence="1">Multi-pass membrane protein</topology>
    </subcellularLocation>
</comment>
<keyword evidence="5 8" id="KW-1133">Transmembrane helix</keyword>
<comment type="similarity">
    <text evidence="2 8">Belongs to the V-ATPase 116 kDa subunit family.</text>
</comment>
<keyword evidence="8" id="KW-0375">Hydrogen ion transport</keyword>
<feature type="transmembrane region" description="Helical" evidence="8">
    <location>
        <begin position="153"/>
        <end position="173"/>
    </location>
</feature>
<evidence type="ECO:0000256" key="3">
    <source>
        <dbReference type="ARBA" id="ARBA00022448"/>
    </source>
</evidence>
<proteinExistence type="inferred from homology"/>
<dbReference type="GO" id="GO:0051117">
    <property type="term" value="F:ATPase binding"/>
    <property type="evidence" value="ECO:0007669"/>
    <property type="project" value="TreeGrafter"/>
</dbReference>
<evidence type="ECO:0000256" key="1">
    <source>
        <dbReference type="ARBA" id="ARBA00004141"/>
    </source>
</evidence>
<dbReference type="EnsemblMetazoa" id="CJA01052.1">
    <property type="protein sequence ID" value="CJA01052.1"/>
    <property type="gene ID" value="WBGene00120256"/>
</dbReference>
<evidence type="ECO:0000313" key="9">
    <source>
        <dbReference type="EnsemblMetazoa" id="CJA01052.1"/>
    </source>
</evidence>
<evidence type="ECO:0000256" key="4">
    <source>
        <dbReference type="ARBA" id="ARBA00022692"/>
    </source>
</evidence>
<dbReference type="GO" id="GO:0046961">
    <property type="term" value="F:proton-transporting ATPase activity, rotational mechanism"/>
    <property type="evidence" value="ECO:0007669"/>
    <property type="project" value="InterPro"/>
</dbReference>
<dbReference type="InterPro" id="IPR002490">
    <property type="entry name" value="V-ATPase_116kDa_su"/>
</dbReference>
<comment type="caution">
    <text evidence="8">Lacks conserved residue(s) required for the propagation of feature annotation.</text>
</comment>
<evidence type="ECO:0000256" key="7">
    <source>
        <dbReference type="ARBA" id="ARBA00023136"/>
    </source>
</evidence>
<dbReference type="GO" id="GO:0033179">
    <property type="term" value="C:proton-transporting V-type ATPase, V0 domain"/>
    <property type="evidence" value="ECO:0007669"/>
    <property type="project" value="InterPro"/>
</dbReference>
<evidence type="ECO:0000256" key="5">
    <source>
        <dbReference type="ARBA" id="ARBA00022989"/>
    </source>
</evidence>
<dbReference type="PANTHER" id="PTHR11629:SF56">
    <property type="entry name" value="V-TYPE PROTON ATPASE 116 KDA SUBUNIT A 4"/>
    <property type="match status" value="1"/>
</dbReference>
<dbReference type="GO" id="GO:0016471">
    <property type="term" value="C:vacuolar proton-transporting V-type ATPase complex"/>
    <property type="evidence" value="ECO:0007669"/>
    <property type="project" value="TreeGrafter"/>
</dbReference>
<reference evidence="9" key="2">
    <citation type="submission" date="2022-06" db="UniProtKB">
        <authorList>
            <consortium name="EnsemblMetazoa"/>
        </authorList>
    </citation>
    <scope>IDENTIFICATION</scope>
    <source>
        <strain evidence="9">DF5081</strain>
    </source>
</reference>
<name>A0A8R1HLB0_CAEJA</name>
<evidence type="ECO:0000256" key="2">
    <source>
        <dbReference type="ARBA" id="ARBA00009904"/>
    </source>
</evidence>
<dbReference type="Proteomes" id="UP000005237">
    <property type="component" value="Unassembled WGS sequence"/>
</dbReference>
<keyword evidence="10" id="KW-1185">Reference proteome</keyword>
<dbReference type="GO" id="GO:0007035">
    <property type="term" value="P:vacuolar acidification"/>
    <property type="evidence" value="ECO:0007669"/>
    <property type="project" value="TreeGrafter"/>
</dbReference>
<keyword evidence="4 8" id="KW-0812">Transmembrane</keyword>
<comment type="function">
    <text evidence="8">Essential component of the vacuolar proton pump (V-ATPase), a multimeric enzyme that catalyzes the translocation of protons across the membranes. Required for assembly and activity of the V-ATPase.</text>
</comment>
<dbReference type="AlphaFoldDB" id="A0A8R1HLB0"/>
<organism evidence="9 10">
    <name type="scientific">Caenorhabditis japonica</name>
    <dbReference type="NCBI Taxonomy" id="281687"/>
    <lineage>
        <taxon>Eukaryota</taxon>
        <taxon>Metazoa</taxon>
        <taxon>Ecdysozoa</taxon>
        <taxon>Nematoda</taxon>
        <taxon>Chromadorea</taxon>
        <taxon>Rhabditida</taxon>
        <taxon>Rhabditina</taxon>
        <taxon>Rhabditomorpha</taxon>
        <taxon>Rhabditoidea</taxon>
        <taxon>Rhabditidae</taxon>
        <taxon>Peloderinae</taxon>
        <taxon>Caenorhabditis</taxon>
    </lineage>
</organism>
<sequence>MILIGIAVLCVPIMLFGKPMYVRFVTAKRHRLQEAKRLKSLKRNGTNVSAPTSPAIELEMPVFPDAELLLADELDLSEEVHHSLTDVFVHQAIHTIEFVLGCVSHTASYLRLWALSLAHAQLSEVMWHMVLMQGLHAADSIKDDTLAMILKPILAIVSFFVFAVLSLSILIMMEGLSAFLHALRLHWVEFQSKFYIGTGHQFHAFHLKEYLESAQLVTDETDRMADITSASR</sequence>
<accession>A0A8R1HLB0</accession>
<dbReference type="PANTHER" id="PTHR11629">
    <property type="entry name" value="VACUOLAR PROTON ATPASES"/>
    <property type="match status" value="1"/>
</dbReference>